<keyword evidence="2 4" id="KW-0863">Zinc-finger</keyword>
<dbReference type="Gene3D" id="6.10.140.2220">
    <property type="match status" value="1"/>
</dbReference>
<evidence type="ECO:0000256" key="4">
    <source>
        <dbReference type="PROSITE-ProRule" id="PRU00134"/>
    </source>
</evidence>
<organism evidence="6 7">
    <name type="scientific">Pseudo-nitzschia multistriata</name>
    <dbReference type="NCBI Taxonomy" id="183589"/>
    <lineage>
        <taxon>Eukaryota</taxon>
        <taxon>Sar</taxon>
        <taxon>Stramenopiles</taxon>
        <taxon>Ochrophyta</taxon>
        <taxon>Bacillariophyta</taxon>
        <taxon>Bacillariophyceae</taxon>
        <taxon>Bacillariophycidae</taxon>
        <taxon>Bacillariales</taxon>
        <taxon>Bacillariaceae</taxon>
        <taxon>Pseudo-nitzschia</taxon>
    </lineage>
</organism>
<dbReference type="PROSITE" id="PS01360">
    <property type="entry name" value="ZF_MYND_1"/>
    <property type="match status" value="1"/>
</dbReference>
<sequence length="197" mass="22237">MKPNFDGNPKHTALETGHVVSHCVHGREYCPICCFDFREMNAESRMQSEVDLSKRQAKRDQKRVRDGPCAVEGCKNTGSRLCGRCRNVGYCSVECQRRDWKDRHKKKCKKSLPSFVDSTGKKIATYPIGTTIDIVGSTQELRAKIRKFHPPGTAEGSDSLFSDMAMYSIQVVGGSNDAFLELCEDVHNKECWRKVVD</sequence>
<reference evidence="6 7" key="1">
    <citation type="submission" date="2019-01" db="EMBL/GenBank/DDBJ databases">
        <authorList>
            <person name="Ferrante I. M."/>
        </authorList>
    </citation>
    <scope>NUCLEOTIDE SEQUENCE [LARGE SCALE GENOMIC DNA]</scope>
    <source>
        <strain evidence="6 7">B856</strain>
    </source>
</reference>
<evidence type="ECO:0000313" key="7">
    <source>
        <dbReference type="Proteomes" id="UP000291116"/>
    </source>
</evidence>
<dbReference type="Proteomes" id="UP000291116">
    <property type="component" value="Unassembled WGS sequence"/>
</dbReference>
<evidence type="ECO:0000256" key="1">
    <source>
        <dbReference type="ARBA" id="ARBA00022723"/>
    </source>
</evidence>
<keyword evidence="3" id="KW-0862">Zinc</keyword>
<dbReference type="PROSITE" id="PS50865">
    <property type="entry name" value="ZF_MYND_2"/>
    <property type="match status" value="1"/>
</dbReference>
<name>A0A448Z022_9STRA</name>
<evidence type="ECO:0000256" key="3">
    <source>
        <dbReference type="ARBA" id="ARBA00022833"/>
    </source>
</evidence>
<evidence type="ECO:0000259" key="5">
    <source>
        <dbReference type="PROSITE" id="PS50865"/>
    </source>
</evidence>
<dbReference type="AlphaFoldDB" id="A0A448Z022"/>
<dbReference type="GO" id="GO:0008270">
    <property type="term" value="F:zinc ion binding"/>
    <property type="evidence" value="ECO:0007669"/>
    <property type="project" value="UniProtKB-KW"/>
</dbReference>
<keyword evidence="7" id="KW-1185">Reference proteome</keyword>
<proteinExistence type="predicted"/>
<protein>
    <recommendedName>
        <fullName evidence="5">MYND-type domain-containing protein</fullName>
    </recommendedName>
</protein>
<evidence type="ECO:0000256" key="2">
    <source>
        <dbReference type="ARBA" id="ARBA00022771"/>
    </source>
</evidence>
<accession>A0A448Z022</accession>
<gene>
    <name evidence="6" type="ORF">PSNMU_V1.4_AUG-EV-PASAV3_0021280</name>
</gene>
<dbReference type="SUPFAM" id="SSF144232">
    <property type="entry name" value="HIT/MYND zinc finger-like"/>
    <property type="match status" value="1"/>
</dbReference>
<evidence type="ECO:0000313" key="6">
    <source>
        <dbReference type="EMBL" id="VEU35391.1"/>
    </source>
</evidence>
<feature type="domain" description="MYND-type" evidence="5">
    <location>
        <begin position="69"/>
        <end position="108"/>
    </location>
</feature>
<keyword evidence="1" id="KW-0479">Metal-binding</keyword>
<dbReference type="InterPro" id="IPR002893">
    <property type="entry name" value="Znf_MYND"/>
</dbReference>
<dbReference type="EMBL" id="CAACVS010000058">
    <property type="protein sequence ID" value="VEU35391.1"/>
    <property type="molecule type" value="Genomic_DNA"/>
</dbReference>
<dbReference type="Pfam" id="PF01753">
    <property type="entry name" value="zf-MYND"/>
    <property type="match status" value="1"/>
</dbReference>